<dbReference type="GO" id="GO:0004321">
    <property type="term" value="F:fatty-acyl-CoA synthase activity"/>
    <property type="evidence" value="ECO:0007669"/>
    <property type="project" value="TreeGrafter"/>
</dbReference>
<evidence type="ECO:0000256" key="4">
    <source>
        <dbReference type="ARBA" id="ARBA00022741"/>
    </source>
</evidence>
<feature type="domain" description="AMP-binding enzyme C-terminal" evidence="9">
    <location>
        <begin position="463"/>
        <end position="541"/>
    </location>
</feature>
<dbReference type="AlphaFoldDB" id="A0A5J4L127"/>
<dbReference type="InterPro" id="IPR045851">
    <property type="entry name" value="AMP-bd_C_sf"/>
</dbReference>
<dbReference type="Proteomes" id="UP000326912">
    <property type="component" value="Unassembled WGS sequence"/>
</dbReference>
<dbReference type="GO" id="GO:0006633">
    <property type="term" value="P:fatty acid biosynthetic process"/>
    <property type="evidence" value="ECO:0007669"/>
    <property type="project" value="TreeGrafter"/>
</dbReference>
<comment type="caution">
    <text evidence="10">The sequence shown here is derived from an EMBL/GenBank/DDBJ whole genome shotgun (WGS) entry which is preliminary data.</text>
</comment>
<protein>
    <submittedName>
        <fullName evidence="10">Acyl-CoA synthetase</fullName>
    </submittedName>
</protein>
<name>A0A5J4L127_9CHLR</name>
<dbReference type="GO" id="GO:0006637">
    <property type="term" value="P:acyl-CoA metabolic process"/>
    <property type="evidence" value="ECO:0007669"/>
    <property type="project" value="TreeGrafter"/>
</dbReference>
<keyword evidence="3" id="KW-0479">Metal-binding</keyword>
<dbReference type="FunFam" id="3.30.300.30:FF:000005">
    <property type="entry name" value="Acyl-coenzyme A synthetase ACSM5, mitochondrial"/>
    <property type="match status" value="1"/>
</dbReference>
<sequence length="558" mass="63177">MAMANNPHMLDYEVERRQFQLNVPDHFNFAVDVIGKWAQDVEKRAMLWVGPLGEERSITFHEFADRSSRAAHLFLQLGIQKGDRVLVMLPRLPEWWECILGLMKIGAIAIPCTTLLTPQDIQYRADIAEVHGIITDSEGMQKVDQVRTQCATLQHTILVNDQNTAPVQSYWTDYRSELTSATPEYHAPELSSDDPCLIYFTSGTVGYPKMVLHTHTSYPLGHTITGKYWLDLHEDDLHWNVSELGWAKAAWSNLFGPWLMGAAMFIQDSRGKFNPLETIDMLHTYPISTLCAPPTIYRMLVLDEPMQYLKAHAPQALRHCVGAGEPLNPEVIRTWEQHTGLTIRDGYGQTETVLLCANFPSLTIKPGSMGKPSPGFEVSVIDDNAQELPVNTEGDIAVRIKPERPKWMFKEYWRSPEATAASIRGDWYITGDRAYKDEDGYLWFVGRADDVIISAGYRIGPFEVESALKEHPAVAESAVVASPDELRGEVVKAYVILAPGYNATPELASELQEHVKRVTAPYKYPREIEFVDAVPKTISGKIRRIELRERERQKKSRQ</sequence>
<dbReference type="SUPFAM" id="SSF56801">
    <property type="entry name" value="Acetyl-CoA synthetase-like"/>
    <property type="match status" value="1"/>
</dbReference>
<dbReference type="InterPro" id="IPR042099">
    <property type="entry name" value="ANL_N_sf"/>
</dbReference>
<evidence type="ECO:0000313" key="11">
    <source>
        <dbReference type="Proteomes" id="UP000326912"/>
    </source>
</evidence>
<dbReference type="GO" id="GO:0016405">
    <property type="term" value="F:CoA-ligase activity"/>
    <property type="evidence" value="ECO:0007669"/>
    <property type="project" value="UniProtKB-ARBA"/>
</dbReference>
<dbReference type="Gene3D" id="3.30.300.30">
    <property type="match status" value="1"/>
</dbReference>
<evidence type="ECO:0000259" key="8">
    <source>
        <dbReference type="Pfam" id="PF00501"/>
    </source>
</evidence>
<accession>A0A5J4L127</accession>
<keyword evidence="2" id="KW-0436">Ligase</keyword>
<organism evidence="10 11">
    <name type="scientific">Dictyobacter vulcani</name>
    <dbReference type="NCBI Taxonomy" id="2607529"/>
    <lineage>
        <taxon>Bacteria</taxon>
        <taxon>Bacillati</taxon>
        <taxon>Chloroflexota</taxon>
        <taxon>Ktedonobacteria</taxon>
        <taxon>Ktedonobacterales</taxon>
        <taxon>Dictyobacteraceae</taxon>
        <taxon>Dictyobacter</taxon>
    </lineage>
</organism>
<keyword evidence="6" id="KW-0460">Magnesium</keyword>
<keyword evidence="7" id="KW-0443">Lipid metabolism</keyword>
<evidence type="ECO:0000256" key="7">
    <source>
        <dbReference type="ARBA" id="ARBA00023098"/>
    </source>
</evidence>
<evidence type="ECO:0000256" key="6">
    <source>
        <dbReference type="ARBA" id="ARBA00022842"/>
    </source>
</evidence>
<dbReference type="PANTHER" id="PTHR43605:SF10">
    <property type="entry name" value="ACYL-COA SYNTHETASE MEDIUM CHAIN FAMILY MEMBER 3"/>
    <property type="match status" value="1"/>
</dbReference>
<keyword evidence="4" id="KW-0547">Nucleotide-binding</keyword>
<dbReference type="InterPro" id="IPR000873">
    <property type="entry name" value="AMP-dep_synth/lig_dom"/>
</dbReference>
<evidence type="ECO:0000256" key="1">
    <source>
        <dbReference type="ARBA" id="ARBA00006432"/>
    </source>
</evidence>
<dbReference type="EMBL" id="BKZW01000003">
    <property type="protein sequence ID" value="GER91166.1"/>
    <property type="molecule type" value="Genomic_DNA"/>
</dbReference>
<evidence type="ECO:0000256" key="2">
    <source>
        <dbReference type="ARBA" id="ARBA00022598"/>
    </source>
</evidence>
<dbReference type="Pfam" id="PF00501">
    <property type="entry name" value="AMP-binding"/>
    <property type="match status" value="1"/>
</dbReference>
<evidence type="ECO:0000259" key="9">
    <source>
        <dbReference type="Pfam" id="PF13193"/>
    </source>
</evidence>
<dbReference type="GO" id="GO:0005524">
    <property type="term" value="F:ATP binding"/>
    <property type="evidence" value="ECO:0007669"/>
    <property type="project" value="UniProtKB-KW"/>
</dbReference>
<gene>
    <name evidence="10" type="ORF">KDW_53280</name>
</gene>
<reference evidence="10 11" key="1">
    <citation type="submission" date="2019-10" db="EMBL/GenBank/DDBJ databases">
        <title>Dictyobacter vulcani sp. nov., within the class Ktedonobacteria, isolated from soil of volcanic Mt. Zao.</title>
        <authorList>
            <person name="Zheng Y."/>
            <person name="Wang C.M."/>
            <person name="Sakai Y."/>
            <person name="Abe K."/>
            <person name="Yokota A."/>
            <person name="Yabe S."/>
        </authorList>
    </citation>
    <scope>NUCLEOTIDE SEQUENCE [LARGE SCALE GENOMIC DNA]</scope>
    <source>
        <strain evidence="10 11">W12</strain>
    </source>
</reference>
<keyword evidence="11" id="KW-1185">Reference proteome</keyword>
<evidence type="ECO:0000313" key="10">
    <source>
        <dbReference type="EMBL" id="GER91166.1"/>
    </source>
</evidence>
<dbReference type="InterPro" id="IPR025110">
    <property type="entry name" value="AMP-bd_C"/>
</dbReference>
<dbReference type="Pfam" id="PF13193">
    <property type="entry name" value="AMP-binding_C"/>
    <property type="match status" value="1"/>
</dbReference>
<dbReference type="FunFam" id="3.40.50.12780:FF:000007">
    <property type="entry name" value="Acyl-coenzyme A synthetase ACSM2A, mitochondrial"/>
    <property type="match status" value="1"/>
</dbReference>
<feature type="domain" description="AMP-dependent synthetase/ligase" evidence="8">
    <location>
        <begin position="38"/>
        <end position="413"/>
    </location>
</feature>
<comment type="similarity">
    <text evidence="1">Belongs to the ATP-dependent AMP-binding enzyme family.</text>
</comment>
<dbReference type="PANTHER" id="PTHR43605">
    <property type="entry name" value="ACYL-COENZYME A SYNTHETASE"/>
    <property type="match status" value="1"/>
</dbReference>
<dbReference type="Gene3D" id="3.40.50.12780">
    <property type="entry name" value="N-terminal domain of ligase-like"/>
    <property type="match status" value="1"/>
</dbReference>
<dbReference type="InterPro" id="IPR051087">
    <property type="entry name" value="Mitochondrial_ACSM"/>
</dbReference>
<dbReference type="GO" id="GO:0015645">
    <property type="term" value="F:fatty acid ligase activity"/>
    <property type="evidence" value="ECO:0007669"/>
    <property type="project" value="TreeGrafter"/>
</dbReference>
<evidence type="ECO:0000256" key="3">
    <source>
        <dbReference type="ARBA" id="ARBA00022723"/>
    </source>
</evidence>
<proteinExistence type="inferred from homology"/>
<evidence type="ECO:0000256" key="5">
    <source>
        <dbReference type="ARBA" id="ARBA00022840"/>
    </source>
</evidence>
<keyword evidence="5" id="KW-0067">ATP-binding</keyword>
<dbReference type="GO" id="GO:0046872">
    <property type="term" value="F:metal ion binding"/>
    <property type="evidence" value="ECO:0007669"/>
    <property type="project" value="UniProtKB-KW"/>
</dbReference>